<reference evidence="2" key="1">
    <citation type="submission" date="2019-11" db="EMBL/GenBank/DDBJ databases">
        <title>Genome sequence of Heliorestis convoluta strain HH, an alkaliphilic and minimalistic phototrophic bacterium from a soda lake in Egypt.</title>
        <authorList>
            <person name="Dewey E.D."/>
            <person name="Stokes L.M."/>
            <person name="Burchell B.M."/>
            <person name="Shaffer K.N."/>
            <person name="Huntington A.M."/>
            <person name="Baker J.M."/>
            <person name="Nadendla S."/>
            <person name="Giglio M.G."/>
            <person name="Touchman J.W."/>
            <person name="Blankenship R.E."/>
            <person name="Madigan M.T."/>
            <person name="Sattley W.M."/>
        </authorList>
    </citation>
    <scope>NUCLEOTIDE SEQUENCE [LARGE SCALE GENOMIC DNA]</scope>
    <source>
        <strain evidence="2">HH</strain>
    </source>
</reference>
<dbReference type="KEGG" id="hcv:FTV88_0605"/>
<name>A0A5Q2MWE6_9FIRM</name>
<dbReference type="AlphaFoldDB" id="A0A5Q2MWE6"/>
<gene>
    <name evidence="1" type="ORF">FTV88_0605</name>
</gene>
<evidence type="ECO:0000313" key="1">
    <source>
        <dbReference type="EMBL" id="QGG46784.1"/>
    </source>
</evidence>
<dbReference type="Proteomes" id="UP000366051">
    <property type="component" value="Chromosome"/>
</dbReference>
<dbReference type="EMBL" id="CP045875">
    <property type="protein sequence ID" value="QGG46784.1"/>
    <property type="molecule type" value="Genomic_DNA"/>
</dbReference>
<protein>
    <submittedName>
        <fullName evidence="1">Uncharacterized protein</fullName>
    </submittedName>
</protein>
<keyword evidence="2" id="KW-1185">Reference proteome</keyword>
<organism evidence="1 2">
    <name type="scientific">Heliorestis convoluta</name>
    <dbReference type="NCBI Taxonomy" id="356322"/>
    <lineage>
        <taxon>Bacteria</taxon>
        <taxon>Bacillati</taxon>
        <taxon>Bacillota</taxon>
        <taxon>Clostridia</taxon>
        <taxon>Eubacteriales</taxon>
        <taxon>Heliobacteriaceae</taxon>
        <taxon>Heliorestis</taxon>
    </lineage>
</organism>
<evidence type="ECO:0000313" key="2">
    <source>
        <dbReference type="Proteomes" id="UP000366051"/>
    </source>
</evidence>
<proteinExistence type="predicted"/>
<accession>A0A5Q2MWE6</accession>
<sequence>MADQTYLLAKKAEKEAENMGITDAEIIAISQDLNILSSRLALIEEKVYRQLIILKEKEAPDKQLEKGISEQEIFTFPTIRL</sequence>